<evidence type="ECO:0000313" key="2">
    <source>
        <dbReference type="Proteomes" id="UP000481643"/>
    </source>
</evidence>
<name>A0A6L3YFJ7_9HYPH</name>
<dbReference type="GO" id="GO:0003723">
    <property type="term" value="F:RNA binding"/>
    <property type="evidence" value="ECO:0007669"/>
    <property type="project" value="InterPro"/>
</dbReference>
<organism evidence="1 2">
    <name type="scientific">Brucella tritici</name>
    <dbReference type="NCBI Taxonomy" id="94626"/>
    <lineage>
        <taxon>Bacteria</taxon>
        <taxon>Pseudomonadati</taxon>
        <taxon>Pseudomonadota</taxon>
        <taxon>Alphaproteobacteria</taxon>
        <taxon>Hyphomicrobiales</taxon>
        <taxon>Brucellaceae</taxon>
        <taxon>Brucella/Ochrobactrum group</taxon>
        <taxon>Brucella</taxon>
    </lineage>
</organism>
<evidence type="ECO:0000313" key="1">
    <source>
        <dbReference type="EMBL" id="KAB2680579.1"/>
    </source>
</evidence>
<dbReference type="Gene3D" id="3.10.129.130">
    <property type="match status" value="1"/>
</dbReference>
<proteinExistence type="predicted"/>
<dbReference type="InterPro" id="IPR053735">
    <property type="entry name" value="Type_III_TA_endoRNase"/>
</dbReference>
<reference evidence="1 2" key="1">
    <citation type="submission" date="2019-09" db="EMBL/GenBank/DDBJ databases">
        <title>Taxonomic organization of the family Brucellaceae based on a phylogenomic approach.</title>
        <authorList>
            <person name="Leclercq S."/>
            <person name="Cloeckaert A."/>
            <person name="Zygmunt M.S."/>
        </authorList>
    </citation>
    <scope>NUCLEOTIDE SEQUENCE [LARGE SCALE GENOMIC DNA]</scope>
    <source>
        <strain evidence="1 2">WS1830</strain>
    </source>
</reference>
<dbReference type="AlphaFoldDB" id="A0A6L3YFJ7"/>
<gene>
    <name evidence="1" type="ORF">F9L08_21260</name>
</gene>
<dbReference type="InterPro" id="IPR025911">
    <property type="entry name" value="ToxN/AbiQ_toxin"/>
</dbReference>
<dbReference type="EMBL" id="WBVX01000027">
    <property type="protein sequence ID" value="KAB2680579.1"/>
    <property type="molecule type" value="Genomic_DNA"/>
</dbReference>
<sequence>MTNGHFFFAFFGGRMEFYSVSDAYIAFLKGYDARVPNNYAGRRPYIGVILNLNGHEYLAPLTSYKHKQDNLASSNPTVFKIHEKGNHANKLGMVQLNNMIPIIHNEISLIDISLQEAKYASLLTLQLAFIKSNQEDIKKKAQNLYSLVTVKKNAFFCNLSCDFSTLEANYANFGQ</sequence>
<comment type="caution">
    <text evidence="1">The sequence shown here is derived from an EMBL/GenBank/DDBJ whole genome shotgun (WGS) entry which is preliminary data.</text>
</comment>
<protein>
    <submittedName>
        <fullName evidence="1">Type III toxin-antitoxin system ToxN/AbiQ family toxin</fullName>
    </submittedName>
</protein>
<accession>A0A6L3YFJ7</accession>
<dbReference type="Proteomes" id="UP000481643">
    <property type="component" value="Unassembled WGS sequence"/>
</dbReference>
<dbReference type="Pfam" id="PF13958">
    <property type="entry name" value="ToxN_toxin"/>
    <property type="match status" value="1"/>
</dbReference>
<dbReference type="GO" id="GO:0004521">
    <property type="term" value="F:RNA endonuclease activity"/>
    <property type="evidence" value="ECO:0007669"/>
    <property type="project" value="InterPro"/>
</dbReference>